<gene>
    <name evidence="2" type="ORF">SPHINGO8BC_10039</name>
</gene>
<dbReference type="AlphaFoldDB" id="A0A653XK68"/>
<dbReference type="EMBL" id="CABWMV010000001">
    <property type="protein sequence ID" value="VXC30406.1"/>
    <property type="molecule type" value="Genomic_DNA"/>
</dbReference>
<accession>A0A653XK68</accession>
<proteinExistence type="predicted"/>
<feature type="signal peptide" evidence="1">
    <location>
        <begin position="1"/>
        <end position="19"/>
    </location>
</feature>
<evidence type="ECO:0000313" key="3">
    <source>
        <dbReference type="Proteomes" id="UP000432350"/>
    </source>
</evidence>
<protein>
    <submittedName>
        <fullName evidence="2">Uncharacterized protein</fullName>
    </submittedName>
</protein>
<dbReference type="RefSeq" id="WP_070562444.1">
    <property type="nucleotide sequence ID" value="NZ_DALYQD010000007.1"/>
</dbReference>
<dbReference type="Proteomes" id="UP000432350">
    <property type="component" value="Unassembled WGS sequence"/>
</dbReference>
<name>A0A653XK68_SPHMU</name>
<evidence type="ECO:0000313" key="2">
    <source>
        <dbReference type="EMBL" id="VXC30406.1"/>
    </source>
</evidence>
<reference evidence="2 3" key="1">
    <citation type="submission" date="2019-10" db="EMBL/GenBank/DDBJ databases">
        <authorList>
            <person name="Karimi E."/>
        </authorList>
    </citation>
    <scope>NUCLEOTIDE SEQUENCE [LARGE SCALE GENOMIC DNA]</scope>
    <source>
        <strain evidence="2">Sphingobacterium sp. 8BC</strain>
    </source>
</reference>
<feature type="chain" id="PRO_5024832582" evidence="1">
    <location>
        <begin position="20"/>
        <end position="97"/>
    </location>
</feature>
<keyword evidence="1" id="KW-0732">Signal</keyword>
<organism evidence="2 3">
    <name type="scientific">Sphingobacterium multivorum</name>
    <dbReference type="NCBI Taxonomy" id="28454"/>
    <lineage>
        <taxon>Bacteria</taxon>
        <taxon>Pseudomonadati</taxon>
        <taxon>Bacteroidota</taxon>
        <taxon>Sphingobacteriia</taxon>
        <taxon>Sphingobacteriales</taxon>
        <taxon>Sphingobacteriaceae</taxon>
        <taxon>Sphingobacterium</taxon>
    </lineage>
</organism>
<sequence>MKTKFFMICLFALPLGLVAFRPATLSNSEDLAAVQRVSYEAVQGKNTLYAEAGFVAKKGTITKSAETSTVSSETVVASFATLNTDNVSLDEFIKSHE</sequence>
<evidence type="ECO:0000256" key="1">
    <source>
        <dbReference type="SAM" id="SignalP"/>
    </source>
</evidence>